<dbReference type="GO" id="GO:0004190">
    <property type="term" value="F:aspartic-type endopeptidase activity"/>
    <property type="evidence" value="ECO:0007669"/>
    <property type="project" value="InterPro"/>
</dbReference>
<accession>A0A914PPI5</accession>
<proteinExistence type="inferred from homology"/>
<protein>
    <submittedName>
        <fullName evidence="5">Peptidase A1 domain-containing protein</fullName>
    </submittedName>
</protein>
<dbReference type="PANTHER" id="PTHR47966">
    <property type="entry name" value="BETA-SITE APP-CLEAVING ENZYME, ISOFORM A-RELATED"/>
    <property type="match status" value="1"/>
</dbReference>
<dbReference type="PROSITE" id="PS51767">
    <property type="entry name" value="PEPTIDASE_A1"/>
    <property type="match status" value="1"/>
</dbReference>
<keyword evidence="2" id="KW-1015">Disulfide bond</keyword>
<evidence type="ECO:0000256" key="2">
    <source>
        <dbReference type="PIRSR" id="PIRSR601461-2"/>
    </source>
</evidence>
<dbReference type="PRINTS" id="PR00792">
    <property type="entry name" value="PEPSIN"/>
</dbReference>
<feature type="domain" description="Peptidase A1" evidence="3">
    <location>
        <begin position="1"/>
        <end position="204"/>
    </location>
</feature>
<dbReference type="Gene3D" id="2.40.70.10">
    <property type="entry name" value="Acid Proteases"/>
    <property type="match status" value="1"/>
</dbReference>
<dbReference type="Proteomes" id="UP000887578">
    <property type="component" value="Unplaced"/>
</dbReference>
<evidence type="ECO:0000313" key="5">
    <source>
        <dbReference type="WBParaSite" id="PDA_v2.g1999.t1"/>
    </source>
</evidence>
<dbReference type="InterPro" id="IPR021109">
    <property type="entry name" value="Peptidase_aspartic_dom_sf"/>
</dbReference>
<dbReference type="PANTHER" id="PTHR47966:SF45">
    <property type="entry name" value="PEPTIDASE A1 DOMAIN-CONTAINING PROTEIN"/>
    <property type="match status" value="1"/>
</dbReference>
<evidence type="ECO:0000313" key="4">
    <source>
        <dbReference type="Proteomes" id="UP000887578"/>
    </source>
</evidence>
<dbReference type="AlphaFoldDB" id="A0A914PPI5"/>
<evidence type="ECO:0000259" key="3">
    <source>
        <dbReference type="PROSITE" id="PS51767"/>
    </source>
</evidence>
<dbReference type="SUPFAM" id="SSF50630">
    <property type="entry name" value="Acid proteases"/>
    <property type="match status" value="1"/>
</dbReference>
<dbReference type="InterPro" id="IPR033121">
    <property type="entry name" value="PEPTIDASE_A1"/>
</dbReference>
<comment type="similarity">
    <text evidence="1">Belongs to the peptidase A1 family.</text>
</comment>
<dbReference type="InterPro" id="IPR034164">
    <property type="entry name" value="Pepsin-like_dom"/>
</dbReference>
<keyword evidence="4" id="KW-1185">Reference proteome</keyword>
<dbReference type="CDD" id="cd05471">
    <property type="entry name" value="pepsin_like"/>
    <property type="match status" value="1"/>
</dbReference>
<dbReference type="Pfam" id="PF00026">
    <property type="entry name" value="Asp"/>
    <property type="match status" value="1"/>
</dbReference>
<dbReference type="GO" id="GO:0006508">
    <property type="term" value="P:proteolysis"/>
    <property type="evidence" value="ECO:0007669"/>
    <property type="project" value="InterPro"/>
</dbReference>
<dbReference type="GO" id="GO:0005764">
    <property type="term" value="C:lysosome"/>
    <property type="evidence" value="ECO:0007669"/>
    <property type="project" value="TreeGrafter"/>
</dbReference>
<feature type="disulfide bond" evidence="2">
    <location>
        <begin position="132"/>
        <end position="164"/>
    </location>
</feature>
<sequence length="208" mass="23380">MGLGFQENADGNVVPPLINAINQGLLDEPLFTVYLNKEGSQEYTMGGVITYGALDTVHCSQDFSYYPLTSTKQFLIKLDSVTFGSHSFSTGWNVLIDTSTPLFGGPPNIIETIRETLGGTYDDDQGIFYINCNATFEPIFFSINGKQYPIKQEQLMFQLEPGKCILWLTKLDAEYAGFDWLFGYSWIRSFCTVFDFGQKRIGFAKTIL</sequence>
<dbReference type="InterPro" id="IPR001461">
    <property type="entry name" value="Aspartic_peptidase_A1"/>
</dbReference>
<dbReference type="WBParaSite" id="PDA_v2.g1999.t1">
    <property type="protein sequence ID" value="PDA_v2.g1999.t1"/>
    <property type="gene ID" value="PDA_v2.g1999"/>
</dbReference>
<name>A0A914PPI5_9BILA</name>
<organism evidence="4 5">
    <name type="scientific">Panagrolaimus davidi</name>
    <dbReference type="NCBI Taxonomy" id="227884"/>
    <lineage>
        <taxon>Eukaryota</taxon>
        <taxon>Metazoa</taxon>
        <taxon>Ecdysozoa</taxon>
        <taxon>Nematoda</taxon>
        <taxon>Chromadorea</taxon>
        <taxon>Rhabditida</taxon>
        <taxon>Tylenchina</taxon>
        <taxon>Panagrolaimomorpha</taxon>
        <taxon>Panagrolaimoidea</taxon>
        <taxon>Panagrolaimidae</taxon>
        <taxon>Panagrolaimus</taxon>
    </lineage>
</organism>
<evidence type="ECO:0000256" key="1">
    <source>
        <dbReference type="ARBA" id="ARBA00007447"/>
    </source>
</evidence>
<reference evidence="5" key="1">
    <citation type="submission" date="2022-11" db="UniProtKB">
        <authorList>
            <consortium name="WormBaseParasite"/>
        </authorList>
    </citation>
    <scope>IDENTIFICATION</scope>
</reference>